<dbReference type="InterPro" id="IPR000531">
    <property type="entry name" value="Beta-barrel_TonB"/>
</dbReference>
<comment type="similarity">
    <text evidence="8 9">Belongs to the TonB-dependent receptor family.</text>
</comment>
<name>A0ABV4ANM4_9GAMM</name>
<dbReference type="InterPro" id="IPR012910">
    <property type="entry name" value="Plug_dom"/>
</dbReference>
<dbReference type="InterPro" id="IPR036942">
    <property type="entry name" value="Beta-barrel_TonB_sf"/>
</dbReference>
<keyword evidence="14" id="KW-0675">Receptor</keyword>
<evidence type="ECO:0000256" key="6">
    <source>
        <dbReference type="ARBA" id="ARBA00023136"/>
    </source>
</evidence>
<keyword evidence="2 8" id="KW-0813">Transport</keyword>
<feature type="domain" description="TonB-dependent receptor plug" evidence="13">
    <location>
        <begin position="80"/>
        <end position="200"/>
    </location>
</feature>
<keyword evidence="7 8" id="KW-0998">Cell outer membrane</keyword>
<dbReference type="SUPFAM" id="SSF56935">
    <property type="entry name" value="Porins"/>
    <property type="match status" value="1"/>
</dbReference>
<protein>
    <submittedName>
        <fullName evidence="14">TonB-dependent receptor plug domain-containing protein</fullName>
    </submittedName>
</protein>
<proteinExistence type="inferred from homology"/>
<evidence type="ECO:0000256" key="4">
    <source>
        <dbReference type="ARBA" id="ARBA00022692"/>
    </source>
</evidence>
<evidence type="ECO:0000259" key="13">
    <source>
        <dbReference type="Pfam" id="PF07715"/>
    </source>
</evidence>
<feature type="chain" id="PRO_5046908508" evidence="11">
    <location>
        <begin position="28"/>
        <end position="800"/>
    </location>
</feature>
<keyword evidence="6 8" id="KW-0472">Membrane</keyword>
<evidence type="ECO:0000256" key="2">
    <source>
        <dbReference type="ARBA" id="ARBA00022448"/>
    </source>
</evidence>
<dbReference type="CDD" id="cd01347">
    <property type="entry name" value="ligand_gated_channel"/>
    <property type="match status" value="1"/>
</dbReference>
<accession>A0ABV4ANM4</accession>
<dbReference type="Pfam" id="PF07715">
    <property type="entry name" value="Plug"/>
    <property type="match status" value="1"/>
</dbReference>
<dbReference type="InterPro" id="IPR037066">
    <property type="entry name" value="Plug_dom_sf"/>
</dbReference>
<evidence type="ECO:0000256" key="1">
    <source>
        <dbReference type="ARBA" id="ARBA00004571"/>
    </source>
</evidence>
<dbReference type="Proteomes" id="UP001562159">
    <property type="component" value="Unassembled WGS sequence"/>
</dbReference>
<gene>
    <name evidence="14" type="ORF">AB7878_06170</name>
</gene>
<feature type="domain" description="TonB-dependent receptor-like beta-barrel" evidence="12">
    <location>
        <begin position="234"/>
        <end position="762"/>
    </location>
</feature>
<evidence type="ECO:0000256" key="9">
    <source>
        <dbReference type="RuleBase" id="RU003357"/>
    </source>
</evidence>
<keyword evidence="5 9" id="KW-0798">TonB box</keyword>
<evidence type="ECO:0000256" key="10">
    <source>
        <dbReference type="SAM" id="MobiDB-lite"/>
    </source>
</evidence>
<evidence type="ECO:0000256" key="7">
    <source>
        <dbReference type="ARBA" id="ARBA00023237"/>
    </source>
</evidence>
<keyword evidence="11" id="KW-0732">Signal</keyword>
<keyword evidence="3 8" id="KW-1134">Transmembrane beta strand</keyword>
<dbReference type="PANTHER" id="PTHR47234:SF3">
    <property type="entry name" value="SECRETIN_TONB SHORT N-TERMINAL DOMAIN-CONTAINING PROTEIN"/>
    <property type="match status" value="1"/>
</dbReference>
<dbReference type="PANTHER" id="PTHR47234">
    <property type="match status" value="1"/>
</dbReference>
<evidence type="ECO:0000256" key="3">
    <source>
        <dbReference type="ARBA" id="ARBA00022452"/>
    </source>
</evidence>
<dbReference type="Gene3D" id="2.170.130.10">
    <property type="entry name" value="TonB-dependent receptor, plug domain"/>
    <property type="match status" value="1"/>
</dbReference>
<keyword evidence="4 8" id="KW-0812">Transmembrane</keyword>
<dbReference type="Pfam" id="PF00593">
    <property type="entry name" value="TonB_dep_Rec_b-barrel"/>
    <property type="match status" value="1"/>
</dbReference>
<reference evidence="14 15" key="1">
    <citation type="submission" date="2024-07" db="EMBL/GenBank/DDBJ databases">
        <title>Molecular mechanisms and environmental adaptations of flagellar loss and biofilm growth of Rhodanobacter under environmental stress.</title>
        <authorList>
            <person name="Chen M."/>
        </authorList>
    </citation>
    <scope>NUCLEOTIDE SEQUENCE [LARGE SCALE GENOMIC DNA]</scope>
    <source>
        <strain evidence="14 15">RS22</strain>
    </source>
</reference>
<evidence type="ECO:0000256" key="11">
    <source>
        <dbReference type="SAM" id="SignalP"/>
    </source>
</evidence>
<feature type="signal peptide" evidence="11">
    <location>
        <begin position="1"/>
        <end position="27"/>
    </location>
</feature>
<dbReference type="InterPro" id="IPR039426">
    <property type="entry name" value="TonB-dep_rcpt-like"/>
</dbReference>
<organism evidence="14 15">
    <name type="scientific">Rhodanobacter humi</name>
    <dbReference type="NCBI Taxonomy" id="1888173"/>
    <lineage>
        <taxon>Bacteria</taxon>
        <taxon>Pseudomonadati</taxon>
        <taxon>Pseudomonadota</taxon>
        <taxon>Gammaproteobacteria</taxon>
        <taxon>Lysobacterales</taxon>
        <taxon>Rhodanobacteraceae</taxon>
        <taxon>Rhodanobacter</taxon>
    </lineage>
</organism>
<comment type="caution">
    <text evidence="14">The sequence shown here is derived from an EMBL/GenBank/DDBJ whole genome shotgun (WGS) entry which is preliminary data.</text>
</comment>
<evidence type="ECO:0000259" key="12">
    <source>
        <dbReference type="Pfam" id="PF00593"/>
    </source>
</evidence>
<keyword evidence="15" id="KW-1185">Reference proteome</keyword>
<comment type="subcellular location">
    <subcellularLocation>
        <location evidence="1 8">Cell outer membrane</location>
        <topology evidence="1 8">Multi-pass membrane protein</topology>
    </subcellularLocation>
</comment>
<evidence type="ECO:0000313" key="14">
    <source>
        <dbReference type="EMBL" id="MEY2181997.1"/>
    </source>
</evidence>
<feature type="region of interest" description="Disordered" evidence="10">
    <location>
        <begin position="29"/>
        <end position="65"/>
    </location>
</feature>
<feature type="compositionally biased region" description="Polar residues" evidence="10">
    <location>
        <begin position="56"/>
        <end position="65"/>
    </location>
</feature>
<evidence type="ECO:0000256" key="5">
    <source>
        <dbReference type="ARBA" id="ARBA00023077"/>
    </source>
</evidence>
<evidence type="ECO:0000256" key="8">
    <source>
        <dbReference type="PROSITE-ProRule" id="PRU01360"/>
    </source>
</evidence>
<sequence length="800" mass="84493">MKTSTLRNAISIALLAAAIGPGEWAMAQDATKDTTAQGRAPVTDAPAKTHPKKPAGTSTPPAATDLQAVTVTGTRIRGGNTPSPVITIGSEQIQQEGFTDLGELIRSVPQNFSGGQNPGVTVGAIQGDPSNQNVTGGSGLNLRGLGPDATLTLLNGRRLSYGGFSQAVDISAIPLEAVERVEIVPDGASAIYGSDAVGGVANVILKRDFDGVTVGARYGGATDGGLITHEYNATAGTAWATGGLIVAGEKTSNDPIYSDQRDYTQSMYRSSTLWQGNDLRSGLLSLHQSLGDAVELHLDALRSERNIMTAQAYASAYYPSRTATSVTTVAPSLDVWLPGDWTLTFGGDVGKDKASSVQLAVSRANGAITGRNASEFINKILAYEIGAEGPLFTLPGGEARLATGAGYRYNDFQYPSGNTVYANGDESSRFAYAELSLPLVGPEQGIGGIERIELTGAVRTEDGDYGRVTTPKFGVIYAPSADFSLKATWGKSFKAPTLVQRYYTQFAVYYPAATLGRGYPVDATALWLSGGNADLHPERARTWSASLAFHPEALSGLEMDLAWFDIDYNARVVQPITTANNNVLGNPIYASFVDYEPAAAVQAAALANIAKSNFINAVGVPYDASKVVAIIDSRYVNASRQRVKGLDLSGSYRFDLGSGRLVVRGSASWLDSSQALTAAQSPYALAGTLFNPARINSRIGAVWQQGGFTASLFGNYKSGVTNPADGRKGASFTTFDAMLRYDTGARDDAWSNVALELSAQNLLDRAPPLYAVTSLTYTPYDSTNYSAVGRLLSLSLSKHW</sequence>
<dbReference type="PROSITE" id="PS52016">
    <property type="entry name" value="TONB_DEPENDENT_REC_3"/>
    <property type="match status" value="1"/>
</dbReference>
<dbReference type="Gene3D" id="2.40.170.20">
    <property type="entry name" value="TonB-dependent receptor, beta-barrel domain"/>
    <property type="match status" value="1"/>
</dbReference>
<evidence type="ECO:0000313" key="15">
    <source>
        <dbReference type="Proteomes" id="UP001562159"/>
    </source>
</evidence>
<dbReference type="EMBL" id="JBGBPY010000001">
    <property type="protein sequence ID" value="MEY2181997.1"/>
    <property type="molecule type" value="Genomic_DNA"/>
</dbReference>